<evidence type="ECO:0000256" key="1">
    <source>
        <dbReference type="SAM" id="Coils"/>
    </source>
</evidence>
<gene>
    <name evidence="2" type="ORF">M3P19_12040</name>
</gene>
<proteinExistence type="predicted"/>
<feature type="coiled-coil region" evidence="1">
    <location>
        <begin position="19"/>
        <end position="46"/>
    </location>
</feature>
<protein>
    <submittedName>
        <fullName evidence="2">Uncharacterized protein</fullName>
    </submittedName>
</protein>
<evidence type="ECO:0000313" key="3">
    <source>
        <dbReference type="Proteomes" id="UP001203607"/>
    </source>
</evidence>
<accession>A0ABT0PTL9</accession>
<dbReference type="Proteomes" id="UP001203607">
    <property type="component" value="Unassembled WGS sequence"/>
</dbReference>
<keyword evidence="3" id="KW-1185">Reference proteome</keyword>
<dbReference type="RefSeq" id="WP_249657930.1">
    <property type="nucleotide sequence ID" value="NZ_JAMFMA010000003.1"/>
</dbReference>
<comment type="caution">
    <text evidence="2">The sequence shown here is derived from an EMBL/GenBank/DDBJ whole genome shotgun (WGS) entry which is preliminary data.</text>
</comment>
<reference evidence="2 3" key="1">
    <citation type="submission" date="2022-05" db="EMBL/GenBank/DDBJ databases">
        <authorList>
            <person name="Park J.-S."/>
        </authorList>
    </citation>
    <scope>NUCLEOTIDE SEQUENCE [LARGE SCALE GENOMIC DNA]</scope>
    <source>
        <strain evidence="2 3">2012CJ35-5</strain>
    </source>
</reference>
<dbReference type="EMBL" id="JAMFMA010000003">
    <property type="protein sequence ID" value="MCL6274743.1"/>
    <property type="molecule type" value="Genomic_DNA"/>
</dbReference>
<name>A0ABT0PTL9_9FLAO</name>
<evidence type="ECO:0000313" key="2">
    <source>
        <dbReference type="EMBL" id="MCL6274743.1"/>
    </source>
</evidence>
<sequence length="78" mass="9312">MNRAMETIEKSLQAAISRNKSHKAKVEKYIRRAKALERISESLEASIYYRLAELEKKDESRHQNYIQALKFYLKHQTK</sequence>
<keyword evidence="1" id="KW-0175">Coiled coil</keyword>
<organism evidence="2 3">
    <name type="scientific">Flagellimonas spongiicola</name>
    <dbReference type="NCBI Taxonomy" id="2942208"/>
    <lineage>
        <taxon>Bacteria</taxon>
        <taxon>Pseudomonadati</taxon>
        <taxon>Bacteroidota</taxon>
        <taxon>Flavobacteriia</taxon>
        <taxon>Flavobacteriales</taxon>
        <taxon>Flavobacteriaceae</taxon>
        <taxon>Flagellimonas</taxon>
    </lineage>
</organism>